<comment type="caution">
    <text evidence="1">The sequence shown here is derived from an EMBL/GenBank/DDBJ whole genome shotgun (WGS) entry which is preliminary data.</text>
</comment>
<sequence length="51" mass="5671">MAEEKRALGEINVKVNADVSDALRGLKAIQREAKKATQALAELREEIARHE</sequence>
<name>A0ABQ4N6B8_9BACL</name>
<proteinExistence type="predicted"/>
<evidence type="ECO:0000313" key="1">
    <source>
        <dbReference type="EMBL" id="GIQ63696.1"/>
    </source>
</evidence>
<gene>
    <name evidence="1" type="ORF">PACILC2_22640</name>
</gene>
<dbReference type="EMBL" id="BOVJ01000068">
    <property type="protein sequence ID" value="GIQ63696.1"/>
    <property type="molecule type" value="Genomic_DNA"/>
</dbReference>
<keyword evidence="2" id="KW-1185">Reference proteome</keyword>
<evidence type="ECO:0000313" key="2">
    <source>
        <dbReference type="Proteomes" id="UP000680304"/>
    </source>
</evidence>
<reference evidence="1 2" key="1">
    <citation type="submission" date="2021-04" db="EMBL/GenBank/DDBJ databases">
        <title>Draft genome sequence of Paenibacillus cisolokensis, LC2-13A.</title>
        <authorList>
            <person name="Uke A."/>
            <person name="Chhe C."/>
            <person name="Baramee S."/>
            <person name="Kosugi A."/>
        </authorList>
    </citation>
    <scope>NUCLEOTIDE SEQUENCE [LARGE SCALE GENOMIC DNA]</scope>
    <source>
        <strain evidence="1 2">LC2-13A</strain>
    </source>
</reference>
<accession>A0ABQ4N6B8</accession>
<dbReference type="RefSeq" id="WP_213528779.1">
    <property type="nucleotide sequence ID" value="NZ_BOVJ01000068.1"/>
</dbReference>
<organism evidence="1 2">
    <name type="scientific">Paenibacillus cisolokensis</name>
    <dbReference type="NCBI Taxonomy" id="1658519"/>
    <lineage>
        <taxon>Bacteria</taxon>
        <taxon>Bacillati</taxon>
        <taxon>Bacillota</taxon>
        <taxon>Bacilli</taxon>
        <taxon>Bacillales</taxon>
        <taxon>Paenibacillaceae</taxon>
        <taxon>Paenibacillus</taxon>
    </lineage>
</organism>
<protein>
    <submittedName>
        <fullName evidence="1">Uncharacterized protein</fullName>
    </submittedName>
</protein>
<dbReference type="Proteomes" id="UP000680304">
    <property type="component" value="Unassembled WGS sequence"/>
</dbReference>